<comment type="subcellular location">
    <subcellularLocation>
        <location evidence="1">Endomembrane system</location>
        <topology evidence="1">Multi-pass membrane protein</topology>
    </subcellularLocation>
</comment>
<sequence length="342" mass="37822">MMDLFWIPLLMATDFLAAMVLPYFLAFYLGHVPGFMPYVSDCGVLIPERTVFSELINIAVFLQLLFSYFRYEQVSSVKNYSIKRGLVVLNKWCASLGVCISFGLSLIGNAQLEHNGVIPTDKDEMMVEPASLTSSSPTNMELRGQNHEDNASTYLGPYSEYASLMQNIHWFGAFCAFIIGILWMFLQSVLTLRMGVRGVYFCIRIGISVAALFFVVVGIALALSAAVKNESGKLKWDDSAHNLETRKGRLSVAAACCEWLACFLIVSFTATFVPEFRHYDLKRAGVRSKGALNPGGTNPTRLSQHVPGCSAGNGTVHEIGPELQSHQLLEEQENLVHPQNSS</sequence>
<keyword evidence="4 6" id="KW-1133">Transmembrane helix</keyword>
<dbReference type="PANTHER" id="PTHR21324">
    <property type="entry name" value="FASTING-INDUCIBLE INTEGRAL MEMBRANE PROTEIN TM6P1-RELATED"/>
    <property type="match status" value="1"/>
</dbReference>
<dbReference type="AlphaFoldDB" id="A0A553PPD7"/>
<reference evidence="8 9" key="1">
    <citation type="journal article" date="2018" name="Nat. Ecol. Evol.">
        <title>Genomic signatures of mitonuclear coevolution across populations of Tigriopus californicus.</title>
        <authorList>
            <person name="Barreto F.S."/>
            <person name="Watson E.T."/>
            <person name="Lima T.G."/>
            <person name="Willett C.S."/>
            <person name="Edmands S."/>
            <person name="Li W."/>
            <person name="Burton R.S."/>
        </authorList>
    </citation>
    <scope>NUCLEOTIDE SEQUENCE [LARGE SCALE GENOMIC DNA]</scope>
    <source>
        <strain evidence="8 9">San Diego</strain>
    </source>
</reference>
<feature type="transmembrane region" description="Helical" evidence="6">
    <location>
        <begin position="198"/>
        <end position="227"/>
    </location>
</feature>
<feature type="transmembrane region" description="Helical" evidence="6">
    <location>
        <begin position="7"/>
        <end position="30"/>
    </location>
</feature>
<evidence type="ECO:0000313" key="9">
    <source>
        <dbReference type="Proteomes" id="UP000318571"/>
    </source>
</evidence>
<organism evidence="8 9">
    <name type="scientific">Tigriopus californicus</name>
    <name type="common">Marine copepod</name>
    <dbReference type="NCBI Taxonomy" id="6832"/>
    <lineage>
        <taxon>Eukaryota</taxon>
        <taxon>Metazoa</taxon>
        <taxon>Ecdysozoa</taxon>
        <taxon>Arthropoda</taxon>
        <taxon>Crustacea</taxon>
        <taxon>Multicrustacea</taxon>
        <taxon>Hexanauplia</taxon>
        <taxon>Copepoda</taxon>
        <taxon>Harpacticoida</taxon>
        <taxon>Harpacticidae</taxon>
        <taxon>Tigriopus</taxon>
    </lineage>
</organism>
<dbReference type="InterPro" id="IPR050911">
    <property type="entry name" value="DRAM/TMEM150_Autophagy_Mod"/>
</dbReference>
<evidence type="ECO:0000256" key="6">
    <source>
        <dbReference type="SAM" id="Phobius"/>
    </source>
</evidence>
<feature type="transmembrane region" description="Helical" evidence="6">
    <location>
        <begin position="92"/>
        <end position="112"/>
    </location>
</feature>
<feature type="transmembrane region" description="Helical" evidence="6">
    <location>
        <begin position="252"/>
        <end position="273"/>
    </location>
</feature>
<evidence type="ECO:0000256" key="3">
    <source>
        <dbReference type="ARBA" id="ARBA00022692"/>
    </source>
</evidence>
<feature type="transmembrane region" description="Helical" evidence="6">
    <location>
        <begin position="168"/>
        <end position="186"/>
    </location>
</feature>
<gene>
    <name evidence="8" type="ORF">TCAL_12669</name>
</gene>
<proteinExistence type="inferred from homology"/>
<evidence type="ECO:0000256" key="5">
    <source>
        <dbReference type="ARBA" id="ARBA00023136"/>
    </source>
</evidence>
<feature type="domain" description="CWH43-like N-terminal" evidence="7">
    <location>
        <begin position="5"/>
        <end position="115"/>
    </location>
</feature>
<comment type="caution">
    <text evidence="8">The sequence shown here is derived from an EMBL/GenBank/DDBJ whole genome shotgun (WGS) entry which is preliminary data.</text>
</comment>
<dbReference type="EMBL" id="VCGU01000002">
    <property type="protein sequence ID" value="TRY79541.1"/>
    <property type="molecule type" value="Genomic_DNA"/>
</dbReference>
<evidence type="ECO:0000259" key="7">
    <source>
        <dbReference type="Pfam" id="PF10277"/>
    </source>
</evidence>
<accession>A0A553PPD7</accession>
<dbReference type="Pfam" id="PF10277">
    <property type="entry name" value="Frag1"/>
    <property type="match status" value="2"/>
</dbReference>
<keyword evidence="5 6" id="KW-0472">Membrane</keyword>
<feature type="domain" description="CWH43-like N-terminal" evidence="7">
    <location>
        <begin position="166"/>
        <end position="278"/>
    </location>
</feature>
<keyword evidence="3 6" id="KW-0812">Transmembrane</keyword>
<feature type="transmembrane region" description="Helical" evidence="6">
    <location>
        <begin position="50"/>
        <end position="71"/>
    </location>
</feature>
<dbReference type="GO" id="GO:0012505">
    <property type="term" value="C:endomembrane system"/>
    <property type="evidence" value="ECO:0007669"/>
    <property type="project" value="UniProtKB-SubCell"/>
</dbReference>
<comment type="similarity">
    <text evidence="2">Belongs to the DRAM/TMEM150 family.</text>
</comment>
<protein>
    <recommendedName>
        <fullName evidence="7">CWH43-like N-terminal domain-containing protein</fullName>
    </recommendedName>
</protein>
<dbReference type="PANTHER" id="PTHR21324:SF9">
    <property type="entry name" value="TRANSMEMBRANE PROTEIN 150A"/>
    <property type="match status" value="1"/>
</dbReference>
<evidence type="ECO:0000256" key="1">
    <source>
        <dbReference type="ARBA" id="ARBA00004127"/>
    </source>
</evidence>
<evidence type="ECO:0000313" key="8">
    <source>
        <dbReference type="EMBL" id="TRY79541.1"/>
    </source>
</evidence>
<evidence type="ECO:0000256" key="4">
    <source>
        <dbReference type="ARBA" id="ARBA00022989"/>
    </source>
</evidence>
<dbReference type="OrthoDB" id="191706at2759"/>
<keyword evidence="9" id="KW-1185">Reference proteome</keyword>
<name>A0A553PPD7_TIGCA</name>
<dbReference type="Proteomes" id="UP000318571">
    <property type="component" value="Chromosome 6"/>
</dbReference>
<dbReference type="InterPro" id="IPR019402">
    <property type="entry name" value="CWH43_N"/>
</dbReference>
<evidence type="ECO:0000256" key="2">
    <source>
        <dbReference type="ARBA" id="ARBA00006565"/>
    </source>
</evidence>